<comment type="caution">
    <text evidence="1">The sequence shown here is derived from an EMBL/GenBank/DDBJ whole genome shotgun (WGS) entry which is preliminary data.</text>
</comment>
<sequence length="992" mass="107406">MTDPDLVCGGDRRRPLLRASERTNGIDYVEVERVDDKLDLHLFLLRSLPQGDDGPLFGAENVLVTRDDGGDPLVVAEDPRWLPAPDPARDDAAVVTVDDPGDRGRYTLRLVDTPDRPLEDIDPRYRTATFSLAAGTPIDVDCLPAPMCPSTELPTPELSYLAKDYASFRQLLLDRLATTLPGWQERHAADLYLTLVEVLAYEADRLSYAQDAVGTEAYLDTARLRTSVRRHARLVDYAMHEGCNARAWVHLTVEGDPGVAADALSFVTRPAGIDVRSASLPSHLLARAPRRTYEVFEPVLPEGPAGVTAQDVVEPRALVDRIRHGDDPVLDHVRTTLSDDERRLFDRGDPGDEDLPALLGAVAARLAGLLQDPALVHRAPGAVARAVRRHGTVNALSGARLARHNRAELARLFPEELADPTALRFHEAHNEIRFHTWGLTECCLPAGATSATLRDGEDGGRVLRHLRPGDVLVLEEVLGPRSGSRADADPSHRHPVRLTAVRPGRDALADVPVVEVAWDPEDALPFPLVLSAIGPAPECALVGDVTVARGNVVLVDHGETVRAPDPVVLRDGGRTIVAVPFPPPHEVVPAASVDLCCTCEGAPAEGPARVPAYEPVLDRQPLVFRAPLAPGTSARATVTQDPRRALPALTVFGPVTGTNPWEDVVEREQDAAMARPGTVRYGRWRVRRDLLSSGSEDRHVVVEVDDDRVAHLRFGDDQLGARPTPGIRMLAAYRTGGGVAGNVGQGAIRHVVARAQPRGGRIVGVRNPLAAGGGTDPEQVDEVRLRAPHAFRVQLERAVVAEDYAAIVARDFPEVQRAVATVTVRPPRTVITVLVDPVGTTAETVEMRQRIHGHLERYRRIGHIVEVTTAVYVPVDLALDVIVLPGHQPGAVRAALRDRLSDRRLRDGSLGLFHPDALTFGRPVAISQVLAVVHRVPGVASGRVTKLARTAGGDPLPADDVLRIEAHEVVRLDADPDRPENGSLTIHLEVVP</sequence>
<dbReference type="OrthoDB" id="9027184at2"/>
<evidence type="ECO:0000313" key="1">
    <source>
        <dbReference type="EMBL" id="TQN42903.1"/>
    </source>
</evidence>
<dbReference type="EMBL" id="VFQE01000001">
    <property type="protein sequence ID" value="TQN42903.1"/>
    <property type="molecule type" value="Genomic_DNA"/>
</dbReference>
<dbReference type="RefSeq" id="WP_142025475.1">
    <property type="nucleotide sequence ID" value="NZ_VFQE01000001.1"/>
</dbReference>
<dbReference type="NCBIfam" id="TIGR02243">
    <property type="entry name" value="putative baseplate assembly protein"/>
    <property type="match status" value="1"/>
</dbReference>
<evidence type="ECO:0000313" key="2">
    <source>
        <dbReference type="Proteomes" id="UP000319865"/>
    </source>
</evidence>
<protein>
    <submittedName>
        <fullName evidence="1">Putative phage baseplate assembly protein</fullName>
    </submittedName>
</protein>
<name>A0A543PFP5_9ACTN</name>
<organism evidence="1 2">
    <name type="scientific">Blastococcus colisei</name>
    <dbReference type="NCBI Taxonomy" id="1564162"/>
    <lineage>
        <taxon>Bacteria</taxon>
        <taxon>Bacillati</taxon>
        <taxon>Actinomycetota</taxon>
        <taxon>Actinomycetes</taxon>
        <taxon>Geodermatophilales</taxon>
        <taxon>Geodermatophilaceae</taxon>
        <taxon>Blastococcus</taxon>
    </lineage>
</organism>
<dbReference type="AlphaFoldDB" id="A0A543PFP5"/>
<dbReference type="InterPro" id="IPR011749">
    <property type="entry name" value="CHP02243"/>
</dbReference>
<keyword evidence="2" id="KW-1185">Reference proteome</keyword>
<dbReference type="Proteomes" id="UP000319865">
    <property type="component" value="Unassembled WGS sequence"/>
</dbReference>
<accession>A0A543PFP5</accession>
<proteinExistence type="predicted"/>
<gene>
    <name evidence="1" type="ORF">FHU33_2314</name>
</gene>
<reference evidence="1 2" key="1">
    <citation type="submission" date="2019-06" db="EMBL/GenBank/DDBJ databases">
        <title>Sequencing the genomes of 1000 actinobacteria strains.</title>
        <authorList>
            <person name="Klenk H.-P."/>
        </authorList>
    </citation>
    <scope>NUCLEOTIDE SEQUENCE [LARGE SCALE GENOMIC DNA]</scope>
    <source>
        <strain evidence="1 2">DSM 46837</strain>
    </source>
</reference>